<evidence type="ECO:0000313" key="1">
    <source>
        <dbReference type="EMBL" id="KZN96479.1"/>
    </source>
</evidence>
<proteinExistence type="predicted"/>
<name>A0A165XWL4_9BACI</name>
<reference evidence="1 2" key="1">
    <citation type="submission" date="2016-04" db="EMBL/GenBank/DDBJ databases">
        <title>Draft genome sequence of Aeribacillus pallidus 8m3 from petroleum reservoir.</title>
        <authorList>
            <person name="Poltaraus A.B."/>
            <person name="Nazina T.N."/>
            <person name="Tourova T.P."/>
            <person name="Malakho S.M."/>
            <person name="Korshunova A.V."/>
            <person name="Sokolova D.S."/>
        </authorList>
    </citation>
    <scope>NUCLEOTIDE SEQUENCE [LARGE SCALE GENOMIC DNA]</scope>
    <source>
        <strain evidence="1 2">8m3</strain>
    </source>
</reference>
<dbReference type="Proteomes" id="UP000076476">
    <property type="component" value="Unassembled WGS sequence"/>
</dbReference>
<dbReference type="RefSeq" id="WP_063387871.1">
    <property type="nucleotide sequence ID" value="NZ_LWBR01000022.1"/>
</dbReference>
<evidence type="ECO:0000313" key="2">
    <source>
        <dbReference type="Proteomes" id="UP000076476"/>
    </source>
</evidence>
<accession>A0A165XWL4</accession>
<dbReference type="EMBL" id="LWBR01000022">
    <property type="protein sequence ID" value="KZN96479.1"/>
    <property type="molecule type" value="Genomic_DNA"/>
</dbReference>
<dbReference type="AlphaFoldDB" id="A0A165XWL4"/>
<sequence>MSYRMLVLAKKIVSEMKDFYQVNEPIKVEKSDIETIEWLIEQAEKAEYYEMKYENTGAIFNRRHMLDKIERYENAIKECIDRMNEGGPGTRSFIYEKLKEVMGGTECMGK</sequence>
<organism evidence="1 2">
    <name type="scientific">Aeribacillus pallidus</name>
    <dbReference type="NCBI Taxonomy" id="33936"/>
    <lineage>
        <taxon>Bacteria</taxon>
        <taxon>Bacillati</taxon>
        <taxon>Bacillota</taxon>
        <taxon>Bacilli</taxon>
        <taxon>Bacillales</taxon>
        <taxon>Bacillaceae</taxon>
        <taxon>Aeribacillus</taxon>
    </lineage>
</organism>
<gene>
    <name evidence="1" type="ORF">AZI98_08585</name>
</gene>
<dbReference type="STRING" id="33936.AZI98_08585"/>
<comment type="caution">
    <text evidence="1">The sequence shown here is derived from an EMBL/GenBank/DDBJ whole genome shotgun (WGS) entry which is preliminary data.</text>
</comment>
<keyword evidence="2" id="KW-1185">Reference proteome</keyword>
<protein>
    <submittedName>
        <fullName evidence="1">Uncharacterized protein</fullName>
    </submittedName>
</protein>